<protein>
    <submittedName>
        <fullName evidence="4">M23 peptidase domain protein</fullName>
    </submittedName>
</protein>
<accession>A0A0S2DBP3</accession>
<dbReference type="Pfam" id="PF01551">
    <property type="entry name" value="Peptidase_M23"/>
    <property type="match status" value="1"/>
</dbReference>
<organism evidence="4 5">
    <name type="scientific">Lysobacter enzymogenes</name>
    <dbReference type="NCBI Taxonomy" id="69"/>
    <lineage>
        <taxon>Bacteria</taxon>
        <taxon>Pseudomonadati</taxon>
        <taxon>Pseudomonadota</taxon>
        <taxon>Gammaproteobacteria</taxon>
        <taxon>Lysobacterales</taxon>
        <taxon>Lysobacteraceae</taxon>
        <taxon>Lysobacter</taxon>
    </lineage>
</organism>
<dbReference type="PANTHER" id="PTHR21666:SF270">
    <property type="entry name" value="MUREIN HYDROLASE ACTIVATOR ENVC"/>
    <property type="match status" value="1"/>
</dbReference>
<feature type="signal peptide" evidence="2">
    <location>
        <begin position="1"/>
        <end position="43"/>
    </location>
</feature>
<dbReference type="KEGG" id="lez:GLE_0572"/>
<keyword evidence="2" id="KW-0732">Signal</keyword>
<evidence type="ECO:0000256" key="1">
    <source>
        <dbReference type="SAM" id="MobiDB-lite"/>
    </source>
</evidence>
<evidence type="ECO:0000256" key="2">
    <source>
        <dbReference type="SAM" id="SignalP"/>
    </source>
</evidence>
<dbReference type="CDD" id="cd12797">
    <property type="entry name" value="M23_peptidase"/>
    <property type="match status" value="1"/>
</dbReference>
<dbReference type="SUPFAM" id="SSF51261">
    <property type="entry name" value="Duplicated hybrid motif"/>
    <property type="match status" value="1"/>
</dbReference>
<dbReference type="STRING" id="69.GLE_0572"/>
<evidence type="ECO:0000259" key="3">
    <source>
        <dbReference type="Pfam" id="PF01551"/>
    </source>
</evidence>
<dbReference type="InterPro" id="IPR050570">
    <property type="entry name" value="Cell_wall_metabolism_enzyme"/>
</dbReference>
<name>A0A0S2DBP3_LYSEN</name>
<dbReference type="InterPro" id="IPR016047">
    <property type="entry name" value="M23ase_b-sheet_dom"/>
</dbReference>
<dbReference type="OrthoDB" id="5489603at2"/>
<feature type="chain" id="PRO_5043915525" evidence="2">
    <location>
        <begin position="44"/>
        <end position="404"/>
    </location>
</feature>
<reference evidence="4 5" key="1">
    <citation type="submission" date="2015-11" db="EMBL/GenBank/DDBJ databases">
        <title>Genome sequences of Lysobacter enzymogenes strain C3 and Lysobacter antibioticus ATCC 29479.</title>
        <authorList>
            <person name="Kobayashi D.Y."/>
        </authorList>
    </citation>
    <scope>NUCLEOTIDE SEQUENCE [LARGE SCALE GENOMIC DNA]</scope>
    <source>
        <strain evidence="4 5">C3</strain>
    </source>
</reference>
<dbReference type="PATRIC" id="fig|69.6.peg.565"/>
<feature type="domain" description="M23ase beta-sheet core" evidence="3">
    <location>
        <begin position="172"/>
        <end position="267"/>
    </location>
</feature>
<sequence>MLRKNRMPEHHRASNNTNARRARGAPALYLALALAASSLPASAADDAAPRDVSGTAPDASAGGAYAVAEHGEHLSPQFRQRAWNDIRDNARKLKLAAAPRSSARSLGGLAWPLALNNGLADPGYHAISNYVDQAGAGQVLDYSCGARSYDGHRGTDYYLWPFSWYKMDNNQVKVIAAAAGTIVGRYDGNFDRSCSVNNNNWNAVYVQHADGSVAWYGHMKNGSVTAKGVGASVAQGEYLGIVGSSGSSTEPHLHFEVYDANANLIDPYAGSCNGLNLSSAWAAQRPYYDSAINKLIVGNAQPAFASCPNAESPNENTALRYGQQASFSAFYRDQLNGQQSQYRILRPNGTVFASWTHNGPAPHYASSWWNWTWSSFAPSGPAGIWRFEVAYNGTTYSKNFTLSP</sequence>
<evidence type="ECO:0000313" key="4">
    <source>
        <dbReference type="EMBL" id="ALN55930.1"/>
    </source>
</evidence>
<proteinExistence type="predicted"/>
<evidence type="ECO:0000313" key="5">
    <source>
        <dbReference type="Proteomes" id="UP000061569"/>
    </source>
</evidence>
<dbReference type="Proteomes" id="UP000061569">
    <property type="component" value="Chromosome"/>
</dbReference>
<dbReference type="PANTHER" id="PTHR21666">
    <property type="entry name" value="PEPTIDASE-RELATED"/>
    <property type="match status" value="1"/>
</dbReference>
<dbReference type="GO" id="GO:0004222">
    <property type="term" value="F:metalloendopeptidase activity"/>
    <property type="evidence" value="ECO:0007669"/>
    <property type="project" value="TreeGrafter"/>
</dbReference>
<dbReference type="Gene3D" id="2.70.70.10">
    <property type="entry name" value="Glucose Permease (Domain IIA)"/>
    <property type="match status" value="1"/>
</dbReference>
<gene>
    <name evidence="4" type="ORF">GLE_0572</name>
</gene>
<feature type="compositionally biased region" description="Basic and acidic residues" evidence="1">
    <location>
        <begin position="1"/>
        <end position="12"/>
    </location>
</feature>
<dbReference type="InterPro" id="IPR011055">
    <property type="entry name" value="Dup_hybrid_motif"/>
</dbReference>
<dbReference type="EMBL" id="CP013140">
    <property type="protein sequence ID" value="ALN55930.1"/>
    <property type="molecule type" value="Genomic_DNA"/>
</dbReference>
<feature type="region of interest" description="Disordered" evidence="1">
    <location>
        <begin position="1"/>
        <end position="20"/>
    </location>
</feature>
<dbReference type="AlphaFoldDB" id="A0A0S2DBP3"/>